<evidence type="ECO:0000256" key="5">
    <source>
        <dbReference type="ARBA" id="ARBA00022741"/>
    </source>
</evidence>
<feature type="transmembrane region" description="Helical" evidence="9">
    <location>
        <begin position="51"/>
        <end position="72"/>
    </location>
</feature>
<keyword evidence="2" id="KW-0813">Transport</keyword>
<dbReference type="GO" id="GO:0016887">
    <property type="term" value="F:ATP hydrolysis activity"/>
    <property type="evidence" value="ECO:0007669"/>
    <property type="project" value="InterPro"/>
</dbReference>
<evidence type="ECO:0000256" key="4">
    <source>
        <dbReference type="ARBA" id="ARBA00022692"/>
    </source>
</evidence>
<dbReference type="PANTHER" id="PTHR24221:SF654">
    <property type="entry name" value="ATP-BINDING CASSETTE SUB-FAMILY B MEMBER 6"/>
    <property type="match status" value="1"/>
</dbReference>
<feature type="domain" description="ABC transporter" evidence="10">
    <location>
        <begin position="440"/>
        <end position="674"/>
    </location>
</feature>
<evidence type="ECO:0000259" key="11">
    <source>
        <dbReference type="PROSITE" id="PS50929"/>
    </source>
</evidence>
<feature type="transmembrane region" description="Helical" evidence="9">
    <location>
        <begin position="382"/>
        <end position="404"/>
    </location>
</feature>
<dbReference type="PROSITE" id="PS50929">
    <property type="entry name" value="ABC_TM1F"/>
    <property type="match status" value="1"/>
</dbReference>
<reference evidence="12" key="1">
    <citation type="submission" date="2018-05" db="EMBL/GenBank/DDBJ databases">
        <authorList>
            <person name="Lanie J.A."/>
            <person name="Ng W.-L."/>
            <person name="Kazmierczak K.M."/>
            <person name="Andrzejewski T.M."/>
            <person name="Davidsen T.M."/>
            <person name="Wayne K.J."/>
            <person name="Tettelin H."/>
            <person name="Glass J.I."/>
            <person name="Rusch D."/>
            <person name="Podicherti R."/>
            <person name="Tsui H.-C.T."/>
            <person name="Winkler M.E."/>
        </authorList>
    </citation>
    <scope>NUCLEOTIDE SEQUENCE</scope>
</reference>
<dbReference type="PROSITE" id="PS00211">
    <property type="entry name" value="ABC_TRANSPORTER_1"/>
    <property type="match status" value="1"/>
</dbReference>
<protein>
    <recommendedName>
        <fullName evidence="13">ABC transporter domain-containing protein</fullName>
    </recommendedName>
</protein>
<dbReference type="InterPro" id="IPR036640">
    <property type="entry name" value="ABC1_TM_sf"/>
</dbReference>
<evidence type="ECO:0000313" key="12">
    <source>
        <dbReference type="EMBL" id="SVA11433.1"/>
    </source>
</evidence>
<dbReference type="InterPro" id="IPR027417">
    <property type="entry name" value="P-loop_NTPase"/>
</dbReference>
<gene>
    <name evidence="12" type="ORF">METZ01_LOCUS64287</name>
</gene>
<keyword evidence="7 9" id="KW-1133">Transmembrane helix</keyword>
<dbReference type="InterPro" id="IPR039421">
    <property type="entry name" value="Type_1_exporter"/>
</dbReference>
<feature type="domain" description="ABC transmembrane type-1" evidence="11">
    <location>
        <begin position="172"/>
        <end position="408"/>
    </location>
</feature>
<keyword evidence="4 9" id="KW-0812">Transmembrane</keyword>
<sequence length="681" mass="75695">VSENSPASTNTEAQSQRQRDLALDAEASRLDTHTDIGLRETLRYMRRAMGLIWLFPGAFSARAFLLFGSLAIPITILPWPLKIVIDHVVLGAPIENATGYPFYLRPFVEALHGSTVPEILFALVGLALVMVLLFGAFQQGGATSDQTDAFLDQGHDTATQSENQANWSFSYAGGLWGYLDFIITMRLTQRVNHLLRARLFERMQSFSMTTLEEQRIGDAVYRVMYDTPSFTYVFYDVIFRTGMSIVTFIMAAFALLSAYPTSPEVALIAILIVPTYFLISVPFSRTFRRRGQASRAAGTVVTSTIEEGMDNVLAVQSLGGNEREKEKFATESNASFKNYRRIVWANLYYGNLTEFAYQFLRVAAIVFVATKVVKGELSIGDYGVVFFYFAFLAGPAYFISRVWIDMQQHITGVRRVFAMMDLPVEQDQGDRELPRIENGIAIRDAGFVYPDGRRALRNISLDANVGQIVAFVGPTGAGKTSLAYLIPRFHTATEGQVLIDGIDVQDLTMDSLRAQITYVFQETQLLADSIADNIRFGNPEASMADVENVARTAGIHEFIISLPDGYDTKLGTTSSKISVGQKQRIAIARGLLRDSRILILDEPTSALDPETEEYLVQALHEAAKNRLVIIIAHRLSTIAQADHIVFLEDGQVGEQGSPRELMAKPDGSYRTFVELQTTSEE</sequence>
<dbReference type="SMART" id="SM00382">
    <property type="entry name" value="AAA"/>
    <property type="match status" value="1"/>
</dbReference>
<evidence type="ECO:0008006" key="13">
    <source>
        <dbReference type="Google" id="ProtNLM"/>
    </source>
</evidence>
<dbReference type="CDD" id="cd07346">
    <property type="entry name" value="ABC_6TM_exporters"/>
    <property type="match status" value="1"/>
</dbReference>
<feature type="transmembrane region" description="Helical" evidence="9">
    <location>
        <begin position="347"/>
        <end position="370"/>
    </location>
</feature>
<accession>A0A381TC13</accession>
<evidence type="ECO:0000256" key="1">
    <source>
        <dbReference type="ARBA" id="ARBA00004651"/>
    </source>
</evidence>
<dbReference type="Pfam" id="PF00005">
    <property type="entry name" value="ABC_tran"/>
    <property type="match status" value="1"/>
</dbReference>
<name>A0A381TC13_9ZZZZ</name>
<dbReference type="GO" id="GO:0140359">
    <property type="term" value="F:ABC-type transporter activity"/>
    <property type="evidence" value="ECO:0007669"/>
    <property type="project" value="InterPro"/>
</dbReference>
<dbReference type="SUPFAM" id="SSF90123">
    <property type="entry name" value="ABC transporter transmembrane region"/>
    <property type="match status" value="1"/>
</dbReference>
<evidence type="ECO:0000256" key="7">
    <source>
        <dbReference type="ARBA" id="ARBA00022989"/>
    </source>
</evidence>
<dbReference type="PROSITE" id="PS50893">
    <property type="entry name" value="ABC_TRANSPORTER_2"/>
    <property type="match status" value="1"/>
</dbReference>
<dbReference type="InterPro" id="IPR011527">
    <property type="entry name" value="ABC1_TM_dom"/>
</dbReference>
<dbReference type="FunFam" id="3.40.50.300:FF:000221">
    <property type="entry name" value="Multidrug ABC transporter ATP-binding protein"/>
    <property type="match status" value="1"/>
</dbReference>
<proteinExistence type="predicted"/>
<dbReference type="InterPro" id="IPR017871">
    <property type="entry name" value="ABC_transporter-like_CS"/>
</dbReference>
<feature type="transmembrane region" description="Helical" evidence="9">
    <location>
        <begin position="119"/>
        <end position="137"/>
    </location>
</feature>
<comment type="subcellular location">
    <subcellularLocation>
        <location evidence="1">Cell membrane</location>
        <topology evidence="1">Multi-pass membrane protein</topology>
    </subcellularLocation>
</comment>
<evidence type="ECO:0000256" key="6">
    <source>
        <dbReference type="ARBA" id="ARBA00022840"/>
    </source>
</evidence>
<evidence type="ECO:0000256" key="9">
    <source>
        <dbReference type="SAM" id="Phobius"/>
    </source>
</evidence>
<organism evidence="12">
    <name type="scientific">marine metagenome</name>
    <dbReference type="NCBI Taxonomy" id="408172"/>
    <lineage>
        <taxon>unclassified sequences</taxon>
        <taxon>metagenomes</taxon>
        <taxon>ecological metagenomes</taxon>
    </lineage>
</organism>
<dbReference type="InterPro" id="IPR003593">
    <property type="entry name" value="AAA+_ATPase"/>
</dbReference>
<dbReference type="GO" id="GO:0005524">
    <property type="term" value="F:ATP binding"/>
    <property type="evidence" value="ECO:0007669"/>
    <property type="project" value="UniProtKB-KW"/>
</dbReference>
<keyword evidence="8 9" id="KW-0472">Membrane</keyword>
<dbReference type="EMBL" id="UINC01004056">
    <property type="protein sequence ID" value="SVA11433.1"/>
    <property type="molecule type" value="Genomic_DNA"/>
</dbReference>
<evidence type="ECO:0000256" key="3">
    <source>
        <dbReference type="ARBA" id="ARBA00022475"/>
    </source>
</evidence>
<evidence type="ECO:0000256" key="8">
    <source>
        <dbReference type="ARBA" id="ARBA00023136"/>
    </source>
</evidence>
<keyword evidence="6" id="KW-0067">ATP-binding</keyword>
<dbReference type="Pfam" id="PF00664">
    <property type="entry name" value="ABC_membrane"/>
    <property type="match status" value="1"/>
</dbReference>
<evidence type="ECO:0000256" key="2">
    <source>
        <dbReference type="ARBA" id="ARBA00022448"/>
    </source>
</evidence>
<feature type="non-terminal residue" evidence="12">
    <location>
        <position position="1"/>
    </location>
</feature>
<keyword evidence="5" id="KW-0547">Nucleotide-binding</keyword>
<dbReference type="Gene3D" id="3.40.50.300">
    <property type="entry name" value="P-loop containing nucleotide triphosphate hydrolases"/>
    <property type="match status" value="1"/>
</dbReference>
<dbReference type="AlphaFoldDB" id="A0A381TC13"/>
<feature type="transmembrane region" description="Helical" evidence="9">
    <location>
        <begin position="237"/>
        <end position="259"/>
    </location>
</feature>
<keyword evidence="3" id="KW-1003">Cell membrane</keyword>
<dbReference type="GO" id="GO:0005886">
    <property type="term" value="C:plasma membrane"/>
    <property type="evidence" value="ECO:0007669"/>
    <property type="project" value="UniProtKB-SubCell"/>
</dbReference>
<dbReference type="Gene3D" id="1.20.1560.10">
    <property type="entry name" value="ABC transporter type 1, transmembrane domain"/>
    <property type="match status" value="1"/>
</dbReference>
<evidence type="ECO:0000259" key="10">
    <source>
        <dbReference type="PROSITE" id="PS50893"/>
    </source>
</evidence>
<dbReference type="SUPFAM" id="SSF52540">
    <property type="entry name" value="P-loop containing nucleoside triphosphate hydrolases"/>
    <property type="match status" value="1"/>
</dbReference>
<dbReference type="InterPro" id="IPR003439">
    <property type="entry name" value="ABC_transporter-like_ATP-bd"/>
</dbReference>
<feature type="transmembrane region" description="Helical" evidence="9">
    <location>
        <begin position="265"/>
        <end position="283"/>
    </location>
</feature>
<dbReference type="PANTHER" id="PTHR24221">
    <property type="entry name" value="ATP-BINDING CASSETTE SUB-FAMILY B"/>
    <property type="match status" value="1"/>
</dbReference>